<organism evidence="4 5">
    <name type="scientific">Candidatus Flavonifractor intestinipullorum</name>
    <dbReference type="NCBI Taxonomy" id="2838587"/>
    <lineage>
        <taxon>Bacteria</taxon>
        <taxon>Bacillati</taxon>
        <taxon>Bacillota</taxon>
        <taxon>Clostridia</taxon>
        <taxon>Eubacteriales</taxon>
        <taxon>Oscillospiraceae</taxon>
        <taxon>Flavonifractor</taxon>
    </lineage>
</organism>
<name>A0A9D2S4A5_9FIRM</name>
<evidence type="ECO:0000259" key="3">
    <source>
        <dbReference type="PROSITE" id="PS51186"/>
    </source>
</evidence>
<feature type="domain" description="N-acetyltransferase" evidence="3">
    <location>
        <begin position="1"/>
        <end position="167"/>
    </location>
</feature>
<sequence length="174" mass="19370">MIRKARPSDLDSIVDIYDAIFRREEKSGQRYTNWQRGLYPTRDTARKAGKAGTLYVDERGGDIAAAVNLNQIQPREYGDIPWTIPAKPEEVLVIHTLAVHPVIAGRGLGRQFVAFAEGLAAGMGCKVVRLDTYEGNRPARAFYEKLGYHLAGCAPFHFEGVLDETLACFEKELS</sequence>
<dbReference type="EMBL" id="DWYC01000029">
    <property type="protein sequence ID" value="HJB56413.1"/>
    <property type="molecule type" value="Genomic_DNA"/>
</dbReference>
<dbReference type="PANTHER" id="PTHR43877:SF2">
    <property type="entry name" value="AMINOALKYLPHOSPHONATE N-ACETYLTRANSFERASE-RELATED"/>
    <property type="match status" value="1"/>
</dbReference>
<comment type="caution">
    <text evidence="4">The sequence shown here is derived from an EMBL/GenBank/DDBJ whole genome shotgun (WGS) entry which is preliminary data.</text>
</comment>
<dbReference type="AlphaFoldDB" id="A0A9D2S4A5"/>
<evidence type="ECO:0000313" key="5">
    <source>
        <dbReference type="Proteomes" id="UP000824208"/>
    </source>
</evidence>
<protein>
    <submittedName>
        <fullName evidence="4">GNAT family N-acetyltransferase</fullName>
    </submittedName>
</protein>
<dbReference type="Pfam" id="PF00583">
    <property type="entry name" value="Acetyltransf_1"/>
    <property type="match status" value="1"/>
</dbReference>
<dbReference type="Proteomes" id="UP000824208">
    <property type="component" value="Unassembled WGS sequence"/>
</dbReference>
<reference evidence="4" key="1">
    <citation type="journal article" date="2021" name="PeerJ">
        <title>Extensive microbial diversity within the chicken gut microbiome revealed by metagenomics and culture.</title>
        <authorList>
            <person name="Gilroy R."/>
            <person name="Ravi A."/>
            <person name="Getino M."/>
            <person name="Pursley I."/>
            <person name="Horton D.L."/>
            <person name="Alikhan N.F."/>
            <person name="Baker D."/>
            <person name="Gharbi K."/>
            <person name="Hall N."/>
            <person name="Watson M."/>
            <person name="Adriaenssens E.M."/>
            <person name="Foster-Nyarko E."/>
            <person name="Jarju S."/>
            <person name="Secka A."/>
            <person name="Antonio M."/>
            <person name="Oren A."/>
            <person name="Chaudhuri R.R."/>
            <person name="La Ragione R."/>
            <person name="Hildebrand F."/>
            <person name="Pallen M.J."/>
        </authorList>
    </citation>
    <scope>NUCLEOTIDE SEQUENCE</scope>
    <source>
        <strain evidence="4">CHK189-11263</strain>
    </source>
</reference>
<dbReference type="InterPro" id="IPR016181">
    <property type="entry name" value="Acyl_CoA_acyltransferase"/>
</dbReference>
<evidence type="ECO:0000256" key="2">
    <source>
        <dbReference type="ARBA" id="ARBA00023315"/>
    </source>
</evidence>
<accession>A0A9D2S4A5</accession>
<keyword evidence="1" id="KW-0808">Transferase</keyword>
<keyword evidence="2" id="KW-0012">Acyltransferase</keyword>
<dbReference type="Gene3D" id="3.40.630.30">
    <property type="match status" value="1"/>
</dbReference>
<evidence type="ECO:0000256" key="1">
    <source>
        <dbReference type="ARBA" id="ARBA00022679"/>
    </source>
</evidence>
<dbReference type="SUPFAM" id="SSF55729">
    <property type="entry name" value="Acyl-CoA N-acyltransferases (Nat)"/>
    <property type="match status" value="1"/>
</dbReference>
<reference evidence="4" key="2">
    <citation type="submission" date="2021-04" db="EMBL/GenBank/DDBJ databases">
        <authorList>
            <person name="Gilroy R."/>
        </authorList>
    </citation>
    <scope>NUCLEOTIDE SEQUENCE</scope>
    <source>
        <strain evidence="4">CHK189-11263</strain>
    </source>
</reference>
<dbReference type="CDD" id="cd04301">
    <property type="entry name" value="NAT_SF"/>
    <property type="match status" value="1"/>
</dbReference>
<dbReference type="PANTHER" id="PTHR43877">
    <property type="entry name" value="AMINOALKYLPHOSPHONATE N-ACETYLTRANSFERASE-RELATED-RELATED"/>
    <property type="match status" value="1"/>
</dbReference>
<dbReference type="GO" id="GO:0016747">
    <property type="term" value="F:acyltransferase activity, transferring groups other than amino-acyl groups"/>
    <property type="evidence" value="ECO:0007669"/>
    <property type="project" value="InterPro"/>
</dbReference>
<dbReference type="InterPro" id="IPR000182">
    <property type="entry name" value="GNAT_dom"/>
</dbReference>
<gene>
    <name evidence="4" type="ORF">H9714_02560</name>
</gene>
<dbReference type="PROSITE" id="PS51186">
    <property type="entry name" value="GNAT"/>
    <property type="match status" value="1"/>
</dbReference>
<proteinExistence type="predicted"/>
<evidence type="ECO:0000313" key="4">
    <source>
        <dbReference type="EMBL" id="HJB56413.1"/>
    </source>
</evidence>
<dbReference type="InterPro" id="IPR050832">
    <property type="entry name" value="Bact_Acetyltransf"/>
</dbReference>